<keyword evidence="11" id="KW-0443">Lipid metabolism</keyword>
<reference evidence="15 16" key="1">
    <citation type="submission" date="2017-12" db="EMBL/GenBank/DDBJ databases">
        <title>Phylogenetic diversity of female urinary microbiome.</title>
        <authorList>
            <person name="Thomas-White K."/>
            <person name="Wolfe A.J."/>
        </authorList>
    </citation>
    <scope>NUCLEOTIDE SEQUENCE [LARGE SCALE GENOMIC DNA]</scope>
    <source>
        <strain evidence="15 16">UMB0898</strain>
    </source>
</reference>
<dbReference type="InterPro" id="IPR006204">
    <property type="entry name" value="GHMP_kinase_N_dom"/>
</dbReference>
<dbReference type="InterPro" id="IPR036554">
    <property type="entry name" value="GHMP_kinase_C_sf"/>
</dbReference>
<dbReference type="Pfam" id="PF00288">
    <property type="entry name" value="GHMP_kinases_N"/>
    <property type="match status" value="1"/>
</dbReference>
<dbReference type="Gene3D" id="3.30.70.890">
    <property type="entry name" value="GHMP kinase, C-terminal domain"/>
    <property type="match status" value="1"/>
</dbReference>
<dbReference type="EMBL" id="PKHE01000017">
    <property type="protein sequence ID" value="PKY87897.1"/>
    <property type="molecule type" value="Genomic_DNA"/>
</dbReference>
<dbReference type="Pfam" id="PF08544">
    <property type="entry name" value="GHMP_kinases_C"/>
    <property type="match status" value="1"/>
</dbReference>
<dbReference type="GO" id="GO:0005829">
    <property type="term" value="C:cytosol"/>
    <property type="evidence" value="ECO:0007669"/>
    <property type="project" value="TreeGrafter"/>
</dbReference>
<evidence type="ECO:0000259" key="13">
    <source>
        <dbReference type="Pfam" id="PF00288"/>
    </source>
</evidence>
<dbReference type="InterPro" id="IPR013750">
    <property type="entry name" value="GHMP_kinase_C_dom"/>
</dbReference>
<evidence type="ECO:0000259" key="14">
    <source>
        <dbReference type="Pfam" id="PF08544"/>
    </source>
</evidence>
<dbReference type="EC" id="2.7.1.36" evidence="3"/>
<dbReference type="InterPro" id="IPR014721">
    <property type="entry name" value="Ribsml_uS5_D2-typ_fold_subgr"/>
</dbReference>
<dbReference type="UniPathway" id="UPA00057">
    <property type="reaction ID" value="UER00098"/>
</dbReference>
<dbReference type="GO" id="GO:0019287">
    <property type="term" value="P:isopentenyl diphosphate biosynthetic process, mevalonate pathway"/>
    <property type="evidence" value="ECO:0007669"/>
    <property type="project" value="UniProtKB-UniPathway"/>
</dbReference>
<keyword evidence="6" id="KW-0808">Transferase</keyword>
<dbReference type="PANTHER" id="PTHR43290:SF2">
    <property type="entry name" value="MEVALONATE KINASE"/>
    <property type="match status" value="1"/>
</dbReference>
<feature type="domain" description="GHMP kinase N-terminal" evidence="13">
    <location>
        <begin position="84"/>
        <end position="160"/>
    </location>
</feature>
<comment type="similarity">
    <text evidence="2">Belongs to the GHMP kinase family. Mevalonate kinase subfamily.</text>
</comment>
<sequence length="324" mass="35251">MEREPNMDISSNSTRTGVDTAHGKIILAGEHSVVYDYPAIALPLPSAKVTVETQPSSHQVDWLESLPYTGPLDNVPEELQNLSRAIDLTRSASKLKTGPLHFRIKSSIPIGRGMGSSAAVSVALIRSLVDYMRIKISDHQLTYIANQAEVIAHGWTSGLDTLLASTDSPVIYRKSSTPIPFQFNLNAYLIVADSGMVGQTKLAVGKVHQLREAKPEFVTNMMDAIGGFVSQAIEAIRHQDIIELGRLMTYNHYYLNQLGVSNATIDHLVNQAWMADALGAKLTGAGLGGCIIALAYNRSHAQHIERVLLDAGAQQTWLVNLNAM</sequence>
<dbReference type="Gene3D" id="3.30.230.10">
    <property type="match status" value="1"/>
</dbReference>
<evidence type="ECO:0000256" key="12">
    <source>
        <dbReference type="ARBA" id="ARBA00029438"/>
    </source>
</evidence>
<keyword evidence="7" id="KW-0547">Nucleotide-binding</keyword>
<dbReference type="SUPFAM" id="SSF54211">
    <property type="entry name" value="Ribosomal protein S5 domain 2-like"/>
    <property type="match status" value="1"/>
</dbReference>
<evidence type="ECO:0000256" key="5">
    <source>
        <dbReference type="ARBA" id="ARBA00022516"/>
    </source>
</evidence>
<keyword evidence="5" id="KW-0444">Lipid biosynthesis</keyword>
<evidence type="ECO:0000256" key="4">
    <source>
        <dbReference type="ARBA" id="ARBA00022490"/>
    </source>
</evidence>
<comment type="pathway">
    <text evidence="12">Isoprenoid biosynthesis; isopentenyl diphosphate biosynthesis via mevalonate pathway; isopentenyl diphosphate from (R)-mevalonate: step 1/3.</text>
</comment>
<gene>
    <name evidence="15" type="primary">mvk</name>
    <name evidence="15" type="ORF">CYJ57_06235</name>
</gene>
<dbReference type="InterPro" id="IPR006203">
    <property type="entry name" value="GHMP_knse_ATP-bd_CS"/>
</dbReference>
<evidence type="ECO:0000256" key="9">
    <source>
        <dbReference type="ARBA" id="ARBA00022840"/>
    </source>
</evidence>
<dbReference type="PANTHER" id="PTHR43290">
    <property type="entry name" value="MEVALONATE KINASE"/>
    <property type="match status" value="1"/>
</dbReference>
<keyword evidence="10" id="KW-0460">Magnesium</keyword>
<accession>A0A2I1JX07</accession>
<feature type="domain" description="GHMP kinase C-terminal" evidence="14">
    <location>
        <begin position="232"/>
        <end position="310"/>
    </location>
</feature>
<evidence type="ECO:0000256" key="6">
    <source>
        <dbReference type="ARBA" id="ARBA00022679"/>
    </source>
</evidence>
<dbReference type="GO" id="GO:0004496">
    <property type="term" value="F:mevalonate kinase activity"/>
    <property type="evidence" value="ECO:0007669"/>
    <property type="project" value="UniProtKB-EC"/>
</dbReference>
<dbReference type="PROSITE" id="PS00627">
    <property type="entry name" value="GHMP_KINASES_ATP"/>
    <property type="match status" value="1"/>
</dbReference>
<keyword evidence="4" id="KW-0963">Cytoplasm</keyword>
<evidence type="ECO:0000256" key="11">
    <source>
        <dbReference type="ARBA" id="ARBA00023098"/>
    </source>
</evidence>
<evidence type="ECO:0000313" key="16">
    <source>
        <dbReference type="Proteomes" id="UP000234384"/>
    </source>
</evidence>
<name>A0A2I1JX07_9LACT</name>
<evidence type="ECO:0000256" key="7">
    <source>
        <dbReference type="ARBA" id="ARBA00022741"/>
    </source>
</evidence>
<comment type="subcellular location">
    <subcellularLocation>
        <location evidence="1">Cytoplasm</location>
    </subcellularLocation>
</comment>
<evidence type="ECO:0000256" key="8">
    <source>
        <dbReference type="ARBA" id="ARBA00022777"/>
    </source>
</evidence>
<evidence type="ECO:0000256" key="2">
    <source>
        <dbReference type="ARBA" id="ARBA00006495"/>
    </source>
</evidence>
<dbReference type="PRINTS" id="PR00959">
    <property type="entry name" value="MEVGALKINASE"/>
</dbReference>
<evidence type="ECO:0000256" key="3">
    <source>
        <dbReference type="ARBA" id="ARBA00012103"/>
    </source>
</evidence>
<comment type="caution">
    <text evidence="15">The sequence shown here is derived from an EMBL/GenBank/DDBJ whole genome shotgun (WGS) entry which is preliminary data.</text>
</comment>
<dbReference type="OrthoDB" id="9764892at2"/>
<evidence type="ECO:0000256" key="10">
    <source>
        <dbReference type="ARBA" id="ARBA00022842"/>
    </source>
</evidence>
<dbReference type="NCBIfam" id="TIGR00549">
    <property type="entry name" value="mevalon_kin"/>
    <property type="match status" value="1"/>
</dbReference>
<dbReference type="InterPro" id="IPR020568">
    <property type="entry name" value="Ribosomal_Su5_D2-typ_SF"/>
</dbReference>
<dbReference type="GO" id="GO:0005524">
    <property type="term" value="F:ATP binding"/>
    <property type="evidence" value="ECO:0007669"/>
    <property type="project" value="UniProtKB-KW"/>
</dbReference>
<evidence type="ECO:0000256" key="1">
    <source>
        <dbReference type="ARBA" id="ARBA00004496"/>
    </source>
</evidence>
<dbReference type="InterPro" id="IPR006205">
    <property type="entry name" value="Mev_gal_kin"/>
</dbReference>
<keyword evidence="9" id="KW-0067">ATP-binding</keyword>
<evidence type="ECO:0000313" key="15">
    <source>
        <dbReference type="EMBL" id="PKY87897.1"/>
    </source>
</evidence>
<dbReference type="AlphaFoldDB" id="A0A2I1JX07"/>
<dbReference type="Proteomes" id="UP000234384">
    <property type="component" value="Unassembled WGS sequence"/>
</dbReference>
<proteinExistence type="inferred from homology"/>
<protein>
    <recommendedName>
        <fullName evidence="3">mevalonate kinase</fullName>
        <ecNumber evidence="3">2.7.1.36</ecNumber>
    </recommendedName>
</protein>
<keyword evidence="8 15" id="KW-0418">Kinase</keyword>
<dbReference type="RefSeq" id="WP_101954542.1">
    <property type="nucleotide sequence ID" value="NZ_PKHE01000017.1"/>
</dbReference>
<dbReference type="SUPFAM" id="SSF55060">
    <property type="entry name" value="GHMP Kinase, C-terminal domain"/>
    <property type="match status" value="1"/>
</dbReference>
<organism evidence="15 16">
    <name type="scientific">Falseniella ignava</name>
    <dbReference type="NCBI Taxonomy" id="137730"/>
    <lineage>
        <taxon>Bacteria</taxon>
        <taxon>Bacillati</taxon>
        <taxon>Bacillota</taxon>
        <taxon>Bacilli</taxon>
        <taxon>Lactobacillales</taxon>
        <taxon>Aerococcaceae</taxon>
        <taxon>Falseniella</taxon>
    </lineage>
</organism>